<dbReference type="EMBL" id="JJMJ01000236">
    <property type="protein sequence ID" value="PPS21073.1"/>
    <property type="molecule type" value="Genomic_DNA"/>
</dbReference>
<protein>
    <submittedName>
        <fullName evidence="2">Uncharacterized protein</fullName>
    </submittedName>
</protein>
<keyword evidence="1" id="KW-0472">Membrane</keyword>
<accession>A0ABX5B1H3</accession>
<evidence type="ECO:0000313" key="3">
    <source>
        <dbReference type="Proteomes" id="UP000238924"/>
    </source>
</evidence>
<reference evidence="2 3" key="1">
    <citation type="submission" date="2014-04" db="EMBL/GenBank/DDBJ databases">
        <title>Whole genome sequence of 'Brachyspira hampsonii' D13-03603F2.</title>
        <authorList>
            <person name="Patterson A.H."/>
            <person name="Chaban B."/>
            <person name="Fernando C."/>
            <person name="Harding J.C."/>
            <person name="Hill J.E."/>
        </authorList>
    </citation>
    <scope>NUCLEOTIDE SEQUENCE [LARGE SCALE GENOMIC DNA]</scope>
    <source>
        <strain evidence="2 3">D13-03603F2</strain>
    </source>
</reference>
<dbReference type="Proteomes" id="UP000238924">
    <property type="component" value="Unassembled WGS sequence"/>
</dbReference>
<keyword evidence="1" id="KW-0812">Transmembrane</keyword>
<feature type="transmembrane region" description="Helical" evidence="1">
    <location>
        <begin position="49"/>
        <end position="71"/>
    </location>
</feature>
<dbReference type="RefSeq" id="WP_104619087.1">
    <property type="nucleotide sequence ID" value="NZ_JJMJ01000236.1"/>
</dbReference>
<comment type="caution">
    <text evidence="2">The sequence shown here is derived from an EMBL/GenBank/DDBJ whole genome shotgun (WGS) entry which is preliminary data.</text>
</comment>
<sequence>MFKLLILVLTIIIIVLDFINFVKYYNNNIFKQEGNNFKEKLFSLIKKKYTILLFIGFILDIALIINILVFYK</sequence>
<organism evidence="2 3">
    <name type="scientific">Brachyspira murdochii</name>
    <dbReference type="NCBI Taxonomy" id="84378"/>
    <lineage>
        <taxon>Bacteria</taxon>
        <taxon>Pseudomonadati</taxon>
        <taxon>Spirochaetota</taxon>
        <taxon>Spirochaetia</taxon>
        <taxon>Brachyspirales</taxon>
        <taxon>Brachyspiraceae</taxon>
        <taxon>Brachyspira</taxon>
    </lineage>
</organism>
<proteinExistence type="predicted"/>
<keyword evidence="3" id="KW-1185">Reference proteome</keyword>
<evidence type="ECO:0000256" key="1">
    <source>
        <dbReference type="SAM" id="Phobius"/>
    </source>
</evidence>
<feature type="transmembrane region" description="Helical" evidence="1">
    <location>
        <begin position="6"/>
        <end position="25"/>
    </location>
</feature>
<evidence type="ECO:0000313" key="2">
    <source>
        <dbReference type="EMBL" id="PPS21073.1"/>
    </source>
</evidence>
<keyword evidence="1" id="KW-1133">Transmembrane helix</keyword>
<name>A0ABX5B1H3_9SPIR</name>
<gene>
    <name evidence="2" type="ORF">DJ52_13135</name>
</gene>